<dbReference type="InterPro" id="IPR037398">
    <property type="entry name" value="Glyco_hydro_64_fam"/>
</dbReference>
<dbReference type="KEGG" id="fat:DVK85_11415"/>
<dbReference type="Pfam" id="PF16483">
    <property type="entry name" value="Glyco_hydro_64"/>
    <property type="match status" value="1"/>
</dbReference>
<dbReference type="InterPro" id="IPR037176">
    <property type="entry name" value="Osmotin/thaumatin-like_sf"/>
</dbReference>
<dbReference type="RefSeq" id="WP_114678562.1">
    <property type="nucleotide sequence ID" value="NZ_CP031188.1"/>
</dbReference>
<evidence type="ECO:0000313" key="2">
    <source>
        <dbReference type="EMBL" id="AXG74804.1"/>
    </source>
</evidence>
<accession>A0A345HDZ4</accession>
<dbReference type="OrthoDB" id="5513218at2"/>
<evidence type="ECO:0000313" key="3">
    <source>
        <dbReference type="Proteomes" id="UP000253951"/>
    </source>
</evidence>
<dbReference type="PANTHER" id="PTHR38165:SF1">
    <property type="entry name" value="GLUCANASE B"/>
    <property type="match status" value="1"/>
</dbReference>
<evidence type="ECO:0000259" key="1">
    <source>
        <dbReference type="PROSITE" id="PS52006"/>
    </source>
</evidence>
<dbReference type="Proteomes" id="UP000253951">
    <property type="component" value="Chromosome"/>
</dbReference>
<feature type="domain" description="GH64" evidence="1">
    <location>
        <begin position="9"/>
        <end position="463"/>
    </location>
</feature>
<dbReference type="Gene3D" id="2.60.110.10">
    <property type="entry name" value="Thaumatin"/>
    <property type="match status" value="2"/>
</dbReference>
<name>A0A345HDZ4_9FLAO</name>
<sequence length="473" mass="50085">MKNNSNGVTGTLEAQLIIDLTQTDLPIGTPVYIYIVGLVTSTFYYIDNNGNPKIMSTSDNTIPAQTFPGMDKLSSAAQNAIAPNYPLHWADYSIPVQVGGNLILNLGNINTTTIPGLGTGTSAFSGRVYFSVGVPKLPFTIQNSGYTAPVYGNGSGVTGSLTLYDWIEFSYDSEGNFNGNTTQVNQFGFPLTLTGTAVGKAPYPTQGALNTSRKTILRTIATANAPFGNNGAVVPVTTNAAPAYPDNINYLRAISPVTISGANTSMNTYFDANIATAYTAWQTTPLVTHDPSTKYYTGVVFPVNGATIATPAKYPAGSLAFYKGNYATMQELATALSSNTPPSVAFFLTGSTNNIITSNDIWQCANSLASGDSAQKNVGKMIGAAFNRGVVVSTDGTVITNLNDSTCSGLVSTFYSAGTTYNQWAKWFHEYNTNGLAYGFPYDDVCNQNPSIPPSGKTLVASFIRIALGNFFS</sequence>
<dbReference type="PROSITE" id="PS52006">
    <property type="entry name" value="GH64"/>
    <property type="match status" value="1"/>
</dbReference>
<proteinExistence type="predicted"/>
<dbReference type="EMBL" id="CP031188">
    <property type="protein sequence ID" value="AXG74804.1"/>
    <property type="molecule type" value="Genomic_DNA"/>
</dbReference>
<dbReference type="PANTHER" id="PTHR38165">
    <property type="match status" value="1"/>
</dbReference>
<dbReference type="InterPro" id="IPR032477">
    <property type="entry name" value="Glyco_hydro_64"/>
</dbReference>
<reference evidence="2 3" key="1">
    <citation type="submission" date="2018-07" db="EMBL/GenBank/DDBJ databases">
        <title>Complete genome sequence of Flavobacterium arcticum type strain SM1502T.</title>
        <authorList>
            <person name="Li Y."/>
            <person name="Li D.-D."/>
        </authorList>
    </citation>
    <scope>NUCLEOTIDE SEQUENCE [LARGE SCALE GENOMIC DNA]</scope>
    <source>
        <strain evidence="2 3">SM1502</strain>
    </source>
</reference>
<protein>
    <submittedName>
        <fullName evidence="2">Tat pathway signal protein</fullName>
    </submittedName>
</protein>
<organism evidence="2 3">
    <name type="scientific">Flavobacterium arcticum</name>
    <dbReference type="NCBI Taxonomy" id="1784713"/>
    <lineage>
        <taxon>Bacteria</taxon>
        <taxon>Pseudomonadati</taxon>
        <taxon>Bacteroidota</taxon>
        <taxon>Flavobacteriia</taxon>
        <taxon>Flavobacteriales</taxon>
        <taxon>Flavobacteriaceae</taxon>
        <taxon>Flavobacterium</taxon>
    </lineage>
</organism>
<keyword evidence="3" id="KW-1185">Reference proteome</keyword>
<dbReference type="AlphaFoldDB" id="A0A345HDZ4"/>
<gene>
    <name evidence="2" type="ORF">DVK85_11415</name>
</gene>